<dbReference type="GO" id="GO:0004516">
    <property type="term" value="F:nicotinate phosphoribosyltransferase activity"/>
    <property type="evidence" value="ECO:0007669"/>
    <property type="project" value="UniProtKB-EC"/>
</dbReference>
<keyword evidence="7" id="KW-0436">Ligase</keyword>
<dbReference type="UniPathway" id="UPA00253">
    <property type="reaction ID" value="UER00457"/>
</dbReference>
<dbReference type="GO" id="GO:0016757">
    <property type="term" value="F:glycosyltransferase activity"/>
    <property type="evidence" value="ECO:0007669"/>
    <property type="project" value="UniProtKB-KW"/>
</dbReference>
<dbReference type="InterPro" id="IPR013785">
    <property type="entry name" value="Aldolase_TIM"/>
</dbReference>
<feature type="region of interest" description="Disordered" evidence="16">
    <location>
        <begin position="1"/>
        <end position="40"/>
    </location>
</feature>
<accession>A0A176WIK7</accession>
<keyword evidence="8" id="KW-0662">Pyridine nucleotide biosynthesis</keyword>
<comment type="catalytic activity">
    <reaction evidence="15">
        <text>5-phospho-alpha-D-ribose 1-diphosphate + nicotinate + ATP + H2O = nicotinate beta-D-ribonucleotide + ADP + phosphate + diphosphate</text>
        <dbReference type="Rhea" id="RHEA:36163"/>
        <dbReference type="ChEBI" id="CHEBI:15377"/>
        <dbReference type="ChEBI" id="CHEBI:30616"/>
        <dbReference type="ChEBI" id="CHEBI:32544"/>
        <dbReference type="ChEBI" id="CHEBI:33019"/>
        <dbReference type="ChEBI" id="CHEBI:43474"/>
        <dbReference type="ChEBI" id="CHEBI:57502"/>
        <dbReference type="ChEBI" id="CHEBI:58017"/>
        <dbReference type="ChEBI" id="CHEBI:456216"/>
        <dbReference type="EC" id="6.3.4.21"/>
    </reaction>
</comment>
<feature type="domain" description="Nicotinate phosphoribosyltransferase N-terminal" evidence="18">
    <location>
        <begin position="100"/>
        <end position="227"/>
    </location>
</feature>
<evidence type="ECO:0000256" key="6">
    <source>
        <dbReference type="ARBA" id="ARBA00022553"/>
    </source>
</evidence>
<dbReference type="InterPro" id="IPR040727">
    <property type="entry name" value="NAPRTase_N"/>
</dbReference>
<dbReference type="GO" id="GO:0046872">
    <property type="term" value="F:metal ion binding"/>
    <property type="evidence" value="ECO:0007669"/>
    <property type="project" value="UniProtKB-KW"/>
</dbReference>
<dbReference type="InterPro" id="IPR007229">
    <property type="entry name" value="Nic_PRibTrfase-Fam"/>
</dbReference>
<dbReference type="CDD" id="cd01570">
    <property type="entry name" value="NAPRTase_A"/>
    <property type="match status" value="1"/>
</dbReference>
<keyword evidence="10" id="KW-0808">Transferase</keyword>
<dbReference type="InterPro" id="IPR006405">
    <property type="entry name" value="Nic_PRibTrfase_pncB"/>
</dbReference>
<evidence type="ECO:0000256" key="11">
    <source>
        <dbReference type="ARBA" id="ARBA00022723"/>
    </source>
</evidence>
<comment type="function">
    <text evidence="14">Catalyzes the first step in the biosynthesis of NAD from nicotinic acid, the ATP-dependent synthesis of beta-nicotinate D-ribonucleotide from nicotinate and 5-phospho-D-ribose 1-phosphate. Helps prevent cellular oxidative stress via its role in NAD biosynthesis.</text>
</comment>
<evidence type="ECO:0000256" key="9">
    <source>
        <dbReference type="ARBA" id="ARBA00022676"/>
    </source>
</evidence>
<keyword evidence="9" id="KW-0328">Glycosyltransferase</keyword>
<dbReference type="FunFam" id="3.20.140.10:FF:000006">
    <property type="entry name" value="Nicotinate phosphoribosyltransferase"/>
    <property type="match status" value="1"/>
</dbReference>
<evidence type="ECO:0000256" key="12">
    <source>
        <dbReference type="ARBA" id="ARBA00022842"/>
    </source>
</evidence>
<comment type="cofactor">
    <cofactor evidence="2">
        <name>Mg(2+)</name>
        <dbReference type="ChEBI" id="CHEBI:18420"/>
    </cofactor>
</comment>
<dbReference type="Proteomes" id="UP000077202">
    <property type="component" value="Unassembled WGS sequence"/>
</dbReference>
<evidence type="ECO:0000256" key="4">
    <source>
        <dbReference type="ARBA" id="ARBA00010897"/>
    </source>
</evidence>
<dbReference type="NCBIfam" id="TIGR01513">
    <property type="entry name" value="NAPRTase_put"/>
    <property type="match status" value="1"/>
</dbReference>
<dbReference type="AlphaFoldDB" id="A0A176WIK7"/>
<evidence type="ECO:0000256" key="1">
    <source>
        <dbReference type="ARBA" id="ARBA00001936"/>
    </source>
</evidence>
<evidence type="ECO:0000256" key="8">
    <source>
        <dbReference type="ARBA" id="ARBA00022642"/>
    </source>
</evidence>
<sequence length="632" mass="69758">MATSSATSTQTCQDDVEKRPSRCRWDAGNNEAQQSGEELDLQQRIGCELGPKMAETSARDSAEEGGRNVGICGDGGAREAPAAGGSGSIPPPTNPLVTPLLTDMYQVTMAYAYWKAGKQNDRAVFDLLHRKNPFGGEYTVFAGLEECVRFAANFRFTDADIEYLRTVMPPVCEDGFFSFLKAVDCSEVDIHAIAEGSVCFPRVPLLRVEGPLLVVQLLETTFLTLVNYASLVATNAARFRKVAGHDKLLLEFGLRRAQGPDGGISGSKYCYLGGFDATSNLEAGQRFGIPVRGTHSHAFVSSYMSFDEIIDRKLQRSDGSSTCEDFVLLTMQCLKRMQGAPSLQHWFGETNHSELAAFTSYALAFPTAFQALVDTYDVLKSGVPNFCAVALALHELGFKAVGIRLDSGDLSYFSVESRKFFRAVEKEFGAQGFGNMVITASNDINEDTLDALNKQGHEIDAYGIGTQLITCYKQPALGCVYKLVEINGQPRIKLSEDVTKVTIPCKKQCYRLYGKEGYALVDLMVGDDESPPRAGERILCRHPFSESRRAFVVPSRVEPLYKCYWSGSSGAPREPLPSLEELREHCRRELEAQRSDHVRAFNPTPYKVSVSAKLYDFIHFLWLNEAPVGELH</sequence>
<evidence type="ECO:0000313" key="21">
    <source>
        <dbReference type="Proteomes" id="UP000077202"/>
    </source>
</evidence>
<comment type="similarity">
    <text evidence="4">Belongs to the NAPRTase family.</text>
</comment>
<dbReference type="SUPFAM" id="SSF51690">
    <property type="entry name" value="Nicotinate/Quinolinate PRTase C-terminal domain-like"/>
    <property type="match status" value="1"/>
</dbReference>
<dbReference type="FunFam" id="3.20.20.70:FF:000155">
    <property type="entry name" value="Nicotinate phosphoribosyltransferase"/>
    <property type="match status" value="1"/>
</dbReference>
<dbReference type="EC" id="6.3.4.21" evidence="5"/>
<evidence type="ECO:0000256" key="13">
    <source>
        <dbReference type="ARBA" id="ARBA00023211"/>
    </source>
</evidence>
<organism evidence="20 21">
    <name type="scientific">Marchantia polymorpha subsp. ruderalis</name>
    <dbReference type="NCBI Taxonomy" id="1480154"/>
    <lineage>
        <taxon>Eukaryota</taxon>
        <taxon>Viridiplantae</taxon>
        <taxon>Streptophyta</taxon>
        <taxon>Embryophyta</taxon>
        <taxon>Marchantiophyta</taxon>
        <taxon>Marchantiopsida</taxon>
        <taxon>Marchantiidae</taxon>
        <taxon>Marchantiales</taxon>
        <taxon>Marchantiaceae</taxon>
        <taxon>Marchantia</taxon>
    </lineage>
</organism>
<dbReference type="Gene3D" id="3.20.140.10">
    <property type="entry name" value="nicotinate phosphoribosyltransferase"/>
    <property type="match status" value="2"/>
</dbReference>
<gene>
    <name evidence="20" type="ORF">AXG93_3218s1030</name>
</gene>
<dbReference type="EMBL" id="LVLJ01000822">
    <property type="protein sequence ID" value="OAE32431.1"/>
    <property type="molecule type" value="Genomic_DNA"/>
</dbReference>
<keyword evidence="21" id="KW-1185">Reference proteome</keyword>
<feature type="compositionally biased region" description="Basic and acidic residues" evidence="16">
    <location>
        <begin position="57"/>
        <end position="66"/>
    </location>
</feature>
<evidence type="ECO:0000259" key="18">
    <source>
        <dbReference type="Pfam" id="PF17767"/>
    </source>
</evidence>
<dbReference type="Pfam" id="PF04095">
    <property type="entry name" value="NAPRTase"/>
    <property type="match status" value="1"/>
</dbReference>
<evidence type="ECO:0000259" key="19">
    <source>
        <dbReference type="Pfam" id="PF17956"/>
    </source>
</evidence>
<dbReference type="Gene3D" id="3.20.20.70">
    <property type="entry name" value="Aldolase class I"/>
    <property type="match status" value="1"/>
</dbReference>
<dbReference type="FunFam" id="3.20.20.70:FF:000227">
    <property type="entry name" value="Nicotinate phosphoribosyltransferase"/>
    <property type="match status" value="1"/>
</dbReference>
<feature type="compositionally biased region" description="Basic and acidic residues" evidence="16">
    <location>
        <begin position="15"/>
        <end position="25"/>
    </location>
</feature>
<comment type="caution">
    <text evidence="20">The sequence shown here is derived from an EMBL/GenBank/DDBJ whole genome shotgun (WGS) entry which is preliminary data.</text>
</comment>
<evidence type="ECO:0000256" key="16">
    <source>
        <dbReference type="SAM" id="MobiDB-lite"/>
    </source>
</evidence>
<dbReference type="GO" id="GO:0034355">
    <property type="term" value="P:NAD+ biosynthetic process via the salvage pathway"/>
    <property type="evidence" value="ECO:0007669"/>
    <property type="project" value="TreeGrafter"/>
</dbReference>
<feature type="domain" description="Nicotinate/nicotinamide phosphoribosyltransferase" evidence="17">
    <location>
        <begin position="251"/>
        <end position="502"/>
    </location>
</feature>
<keyword evidence="13" id="KW-0464">Manganese</keyword>
<keyword evidence="11" id="KW-0479">Metal-binding</keyword>
<feature type="domain" description="Nicotinate phosphoribosyltransferase C-terminal" evidence="19">
    <location>
        <begin position="506"/>
        <end position="617"/>
    </location>
</feature>
<dbReference type="SUPFAM" id="SSF54675">
    <property type="entry name" value="Nicotinate/Quinolinate PRTase N-terminal domain-like"/>
    <property type="match status" value="1"/>
</dbReference>
<evidence type="ECO:0000256" key="15">
    <source>
        <dbReference type="ARBA" id="ARBA00048668"/>
    </source>
</evidence>
<evidence type="ECO:0000256" key="5">
    <source>
        <dbReference type="ARBA" id="ARBA00013236"/>
    </source>
</evidence>
<dbReference type="InterPro" id="IPR036068">
    <property type="entry name" value="Nicotinate_pribotase-like_C"/>
</dbReference>
<dbReference type="FunFam" id="3.20.140.10:FF:000002">
    <property type="entry name" value="Nicotinate phosphoribosyltransferase"/>
    <property type="match status" value="1"/>
</dbReference>
<evidence type="ECO:0000259" key="17">
    <source>
        <dbReference type="Pfam" id="PF04095"/>
    </source>
</evidence>
<evidence type="ECO:0000256" key="2">
    <source>
        <dbReference type="ARBA" id="ARBA00001946"/>
    </source>
</evidence>
<dbReference type="PANTHER" id="PTHR11098:SF1">
    <property type="entry name" value="NICOTINATE PHOSPHORIBOSYLTRANSFERASE"/>
    <property type="match status" value="1"/>
</dbReference>
<dbReference type="PANTHER" id="PTHR11098">
    <property type="entry name" value="NICOTINATE PHOSPHORIBOSYLTRANSFERASE"/>
    <property type="match status" value="1"/>
</dbReference>
<dbReference type="Pfam" id="PF17956">
    <property type="entry name" value="NAPRTase_C"/>
    <property type="match status" value="1"/>
</dbReference>
<evidence type="ECO:0000256" key="7">
    <source>
        <dbReference type="ARBA" id="ARBA00022598"/>
    </source>
</evidence>
<dbReference type="InterPro" id="IPR041619">
    <property type="entry name" value="NAPRTase_C"/>
</dbReference>
<evidence type="ECO:0000256" key="14">
    <source>
        <dbReference type="ARBA" id="ARBA00023426"/>
    </source>
</evidence>
<dbReference type="InterPro" id="IPR041525">
    <property type="entry name" value="N/Namide_PRibTrfase"/>
</dbReference>
<evidence type="ECO:0000313" key="20">
    <source>
        <dbReference type="EMBL" id="OAE32431.1"/>
    </source>
</evidence>
<reference evidence="20" key="1">
    <citation type="submission" date="2016-03" db="EMBL/GenBank/DDBJ databases">
        <title>Mechanisms controlling the formation of the plant cell surface in tip-growing cells are functionally conserved among land plants.</title>
        <authorList>
            <person name="Honkanen S."/>
            <person name="Jones V.A."/>
            <person name="Morieri G."/>
            <person name="Champion C."/>
            <person name="Hetherington A.J."/>
            <person name="Kelly S."/>
            <person name="Saint-Marcoux D."/>
            <person name="Proust H."/>
            <person name="Prescott H."/>
            <person name="Dolan L."/>
        </authorList>
    </citation>
    <scope>NUCLEOTIDE SEQUENCE [LARGE SCALE GENOMIC DNA]</scope>
    <source>
        <tissue evidence="20">Whole gametophyte</tissue>
    </source>
</reference>
<comment type="pathway">
    <text evidence="3">Cofactor biosynthesis; NAD(+) biosynthesis; nicotinate D-ribonucleotide from nicotinate: step 1/1.</text>
</comment>
<evidence type="ECO:0000256" key="10">
    <source>
        <dbReference type="ARBA" id="ARBA00022679"/>
    </source>
</evidence>
<dbReference type="GO" id="GO:0005829">
    <property type="term" value="C:cytosol"/>
    <property type="evidence" value="ECO:0007669"/>
    <property type="project" value="TreeGrafter"/>
</dbReference>
<keyword evidence="6" id="KW-0597">Phosphoprotein</keyword>
<feature type="region of interest" description="Disordered" evidence="16">
    <location>
        <begin position="54"/>
        <end position="93"/>
    </location>
</feature>
<comment type="cofactor">
    <cofactor evidence="1">
        <name>Mn(2+)</name>
        <dbReference type="ChEBI" id="CHEBI:29035"/>
    </cofactor>
</comment>
<keyword evidence="12" id="KW-0460">Magnesium</keyword>
<name>A0A176WIK7_MARPO</name>
<proteinExistence type="inferred from homology"/>
<evidence type="ECO:0000256" key="3">
    <source>
        <dbReference type="ARBA" id="ARBA00004952"/>
    </source>
</evidence>
<dbReference type="Pfam" id="PF17767">
    <property type="entry name" value="NAPRTase_N"/>
    <property type="match status" value="1"/>
</dbReference>
<protein>
    <recommendedName>
        <fullName evidence="5">nicotinate phosphoribosyltransferase</fullName>
        <ecNumber evidence="5">6.3.4.21</ecNumber>
    </recommendedName>
</protein>